<comment type="similarity">
    <text evidence="3 16">Belongs to the cation transport ATPase (P-type) (TC 3.A.3) family. Type IB subfamily.</text>
</comment>
<feature type="transmembrane region" description="Helical" evidence="16">
    <location>
        <begin position="88"/>
        <end position="103"/>
    </location>
</feature>
<dbReference type="Gene3D" id="3.40.50.1000">
    <property type="entry name" value="HAD superfamily/HAD-like"/>
    <property type="match status" value="1"/>
</dbReference>
<reference evidence="19" key="1">
    <citation type="journal article" date="2017" name="Genome Biol. Evol.">
        <title>Comparative Genomic Analysis Identifies a Campylobacter Clade Deficient in Selenium Metabolism.</title>
        <authorList>
            <person name="Miller W.G."/>
            <person name="Yee E."/>
            <person name="Lopes B.S."/>
            <person name="Chapman M.H."/>
            <person name="Huynh S."/>
            <person name="Bono J.L."/>
            <person name="Parker C.T."/>
            <person name="Strachan N.J.C."/>
            <person name="Forbes K.J."/>
        </authorList>
    </citation>
    <scope>NUCLEOTIDE SEQUENCE [LARGE SCALE GENOMIC DNA]</scope>
    <source>
        <strain evidence="19">RM6137</strain>
    </source>
</reference>
<dbReference type="Gene3D" id="3.40.1110.10">
    <property type="entry name" value="Calcium-transporting ATPase, cytoplasmic domain N"/>
    <property type="match status" value="1"/>
</dbReference>
<evidence type="ECO:0000256" key="14">
    <source>
        <dbReference type="ARBA" id="ARBA00040690"/>
    </source>
</evidence>
<comment type="function">
    <text evidence="12">Probably involved in copper export.</text>
</comment>
<dbReference type="InterPro" id="IPR023298">
    <property type="entry name" value="ATPase_P-typ_TM_dom_sf"/>
</dbReference>
<evidence type="ECO:0000256" key="4">
    <source>
        <dbReference type="ARBA" id="ARBA00022553"/>
    </source>
</evidence>
<feature type="transmembrane region" description="Helical" evidence="16">
    <location>
        <begin position="327"/>
        <end position="349"/>
    </location>
</feature>
<dbReference type="GO" id="GO:0005507">
    <property type="term" value="F:copper ion binding"/>
    <property type="evidence" value="ECO:0007669"/>
    <property type="project" value="TreeGrafter"/>
</dbReference>
<dbReference type="KEGG" id="camy:CSUIS_0580"/>
<evidence type="ECO:0000256" key="3">
    <source>
        <dbReference type="ARBA" id="ARBA00006024"/>
    </source>
</evidence>
<evidence type="ECO:0000256" key="10">
    <source>
        <dbReference type="ARBA" id="ARBA00022989"/>
    </source>
</evidence>
<dbReference type="SUPFAM" id="SSF81660">
    <property type="entry name" value="Metal cation-transporting ATPase, ATP-binding domain N"/>
    <property type="match status" value="1"/>
</dbReference>
<dbReference type="InterPro" id="IPR023214">
    <property type="entry name" value="HAD_sf"/>
</dbReference>
<dbReference type="InterPro" id="IPR036163">
    <property type="entry name" value="HMA_dom_sf"/>
</dbReference>
<evidence type="ECO:0000256" key="12">
    <source>
        <dbReference type="ARBA" id="ARBA00037143"/>
    </source>
</evidence>
<keyword evidence="8 16" id="KW-0067">ATP-binding</keyword>
<feature type="transmembrane region" description="Helical" evidence="16">
    <location>
        <begin position="144"/>
        <end position="167"/>
    </location>
</feature>
<dbReference type="GO" id="GO:0055070">
    <property type="term" value="P:copper ion homeostasis"/>
    <property type="evidence" value="ECO:0007669"/>
    <property type="project" value="TreeGrafter"/>
</dbReference>
<protein>
    <recommendedName>
        <fullName evidence="14">Copper-transporting ATPase</fullName>
        <ecNumber evidence="13">7.2.2.9</ecNumber>
    </recommendedName>
</protein>
<evidence type="ECO:0000256" key="13">
    <source>
        <dbReference type="ARBA" id="ARBA00038904"/>
    </source>
</evidence>
<dbReference type="AlphaFoldDB" id="A0A1X9SW54"/>
<evidence type="ECO:0000256" key="9">
    <source>
        <dbReference type="ARBA" id="ARBA00022967"/>
    </source>
</evidence>
<dbReference type="PROSITE" id="PS50846">
    <property type="entry name" value="HMA_2"/>
    <property type="match status" value="1"/>
</dbReference>
<dbReference type="InterPro" id="IPR059000">
    <property type="entry name" value="ATPase_P-type_domA"/>
</dbReference>
<dbReference type="GO" id="GO:0005886">
    <property type="term" value="C:plasma membrane"/>
    <property type="evidence" value="ECO:0007669"/>
    <property type="project" value="UniProtKB-SubCell"/>
</dbReference>
<dbReference type="PROSITE" id="PS00154">
    <property type="entry name" value="ATPASE_E1_E2"/>
    <property type="match status" value="1"/>
</dbReference>
<dbReference type="SFLD" id="SFLDS00003">
    <property type="entry name" value="Haloacid_Dehalogenase"/>
    <property type="match status" value="1"/>
</dbReference>
<dbReference type="InterPro" id="IPR036412">
    <property type="entry name" value="HAD-like_sf"/>
</dbReference>
<keyword evidence="10 16" id="KW-1133">Transmembrane helix</keyword>
<keyword evidence="11 16" id="KW-0472">Membrane</keyword>
<comment type="catalytic activity">
    <reaction evidence="15">
        <text>Cu(2+)(in) + ATP + H2O = Cu(2+)(out) + ADP + phosphate + H(+)</text>
        <dbReference type="Rhea" id="RHEA:10376"/>
        <dbReference type="ChEBI" id="CHEBI:15377"/>
        <dbReference type="ChEBI" id="CHEBI:15378"/>
        <dbReference type="ChEBI" id="CHEBI:29036"/>
        <dbReference type="ChEBI" id="CHEBI:30616"/>
        <dbReference type="ChEBI" id="CHEBI:43474"/>
        <dbReference type="ChEBI" id="CHEBI:456216"/>
        <dbReference type="EC" id="7.2.2.9"/>
    </reaction>
</comment>
<evidence type="ECO:0000256" key="2">
    <source>
        <dbReference type="ARBA" id="ARBA00004236"/>
    </source>
</evidence>
<dbReference type="PANTHER" id="PTHR43520">
    <property type="entry name" value="ATP7, ISOFORM B"/>
    <property type="match status" value="1"/>
</dbReference>
<evidence type="ECO:0000259" key="17">
    <source>
        <dbReference type="PROSITE" id="PS50846"/>
    </source>
</evidence>
<keyword evidence="7 16" id="KW-0547">Nucleotide-binding</keyword>
<dbReference type="GO" id="GO:0043682">
    <property type="term" value="F:P-type divalent copper transporter activity"/>
    <property type="evidence" value="ECO:0007669"/>
    <property type="project" value="UniProtKB-EC"/>
</dbReference>
<feature type="transmembrane region" description="Helical" evidence="16">
    <location>
        <begin position="173"/>
        <end position="192"/>
    </location>
</feature>
<keyword evidence="9" id="KW-1278">Translocase</keyword>
<feature type="transmembrane region" description="Helical" evidence="16">
    <location>
        <begin position="688"/>
        <end position="705"/>
    </location>
</feature>
<evidence type="ECO:0000256" key="7">
    <source>
        <dbReference type="ARBA" id="ARBA00022741"/>
    </source>
</evidence>
<dbReference type="GO" id="GO:0016887">
    <property type="term" value="F:ATP hydrolysis activity"/>
    <property type="evidence" value="ECO:0007669"/>
    <property type="project" value="InterPro"/>
</dbReference>
<evidence type="ECO:0000256" key="15">
    <source>
        <dbReference type="ARBA" id="ARBA00047424"/>
    </source>
</evidence>
<dbReference type="InterPro" id="IPR001757">
    <property type="entry name" value="P_typ_ATPase"/>
</dbReference>
<dbReference type="NCBIfam" id="TIGR01511">
    <property type="entry name" value="ATPase-IB1_Cu"/>
    <property type="match status" value="1"/>
</dbReference>
<dbReference type="InterPro" id="IPR027256">
    <property type="entry name" value="P-typ_ATPase_IB"/>
</dbReference>
<dbReference type="PRINTS" id="PR00119">
    <property type="entry name" value="CATATPASE"/>
</dbReference>
<dbReference type="SUPFAM" id="SSF81665">
    <property type="entry name" value="Calcium ATPase, transmembrane domain M"/>
    <property type="match status" value="1"/>
</dbReference>
<dbReference type="InterPro" id="IPR023299">
    <property type="entry name" value="ATPase_P-typ_cyto_dom_N"/>
</dbReference>
<dbReference type="Gene3D" id="2.70.150.10">
    <property type="entry name" value="Calcium-transporting ATPase, cytoplasmic transduction domain A"/>
    <property type="match status" value="1"/>
</dbReference>
<dbReference type="Pfam" id="PF00702">
    <property type="entry name" value="Hydrolase"/>
    <property type="match status" value="1"/>
</dbReference>
<keyword evidence="5 16" id="KW-0812">Transmembrane</keyword>
<dbReference type="SFLD" id="SFLDF00027">
    <property type="entry name" value="p-type_atpase"/>
    <property type="match status" value="1"/>
</dbReference>
<evidence type="ECO:0000313" key="19">
    <source>
        <dbReference type="Proteomes" id="UP000194260"/>
    </source>
</evidence>
<dbReference type="SUPFAM" id="SSF81653">
    <property type="entry name" value="Calcium ATPase, transduction domain A"/>
    <property type="match status" value="1"/>
</dbReference>
<dbReference type="Gene3D" id="3.30.70.100">
    <property type="match status" value="1"/>
</dbReference>
<dbReference type="NCBIfam" id="TIGR01494">
    <property type="entry name" value="ATPase_P-type"/>
    <property type="match status" value="1"/>
</dbReference>
<dbReference type="NCBIfam" id="TIGR01525">
    <property type="entry name" value="ATPase-IB_hvy"/>
    <property type="match status" value="1"/>
</dbReference>
<dbReference type="EC" id="7.2.2.9" evidence="13"/>
<dbReference type="InterPro" id="IPR006121">
    <property type="entry name" value="HMA_dom"/>
</dbReference>
<dbReference type="SUPFAM" id="SSF55008">
    <property type="entry name" value="HMA, heavy metal-associated domain"/>
    <property type="match status" value="1"/>
</dbReference>
<dbReference type="InterPro" id="IPR044492">
    <property type="entry name" value="P_typ_ATPase_HD_dom"/>
</dbReference>
<name>A0A1X9SW54_9BACT</name>
<dbReference type="RefSeq" id="WP_236860791.1">
    <property type="nucleotide sequence ID" value="NZ_CP018789.1"/>
</dbReference>
<evidence type="ECO:0000256" key="1">
    <source>
        <dbReference type="ARBA" id="ARBA00004127"/>
    </source>
</evidence>
<dbReference type="EMBL" id="CP018789">
    <property type="protein sequence ID" value="ARR00406.1"/>
    <property type="molecule type" value="Genomic_DNA"/>
</dbReference>
<dbReference type="SFLD" id="SFLDG00002">
    <property type="entry name" value="C1.7:_P-type_atpase_like"/>
    <property type="match status" value="1"/>
</dbReference>
<evidence type="ECO:0000313" key="18">
    <source>
        <dbReference type="EMBL" id="ARR00406.1"/>
    </source>
</evidence>
<dbReference type="PRINTS" id="PR00943">
    <property type="entry name" value="CUATPASE"/>
</dbReference>
<dbReference type="GO" id="GO:0012505">
    <property type="term" value="C:endomembrane system"/>
    <property type="evidence" value="ECO:0007669"/>
    <property type="project" value="UniProtKB-SubCell"/>
</dbReference>
<dbReference type="Pfam" id="PF00403">
    <property type="entry name" value="HMA"/>
    <property type="match status" value="1"/>
</dbReference>
<dbReference type="Pfam" id="PF00122">
    <property type="entry name" value="E1-E2_ATPase"/>
    <property type="match status" value="1"/>
</dbReference>
<dbReference type="SUPFAM" id="SSF56784">
    <property type="entry name" value="HAD-like"/>
    <property type="match status" value="1"/>
</dbReference>
<dbReference type="InterPro" id="IPR018303">
    <property type="entry name" value="ATPase_P-typ_P_site"/>
</dbReference>
<dbReference type="Proteomes" id="UP000194260">
    <property type="component" value="Chromosome"/>
</dbReference>
<comment type="subcellular location">
    <subcellularLocation>
        <location evidence="2 16">Cell membrane</location>
    </subcellularLocation>
    <subcellularLocation>
        <location evidence="1">Endomembrane system</location>
        <topology evidence="1">Multi-pass membrane protein</topology>
    </subcellularLocation>
</comment>
<evidence type="ECO:0000256" key="6">
    <source>
        <dbReference type="ARBA" id="ARBA00022723"/>
    </source>
</evidence>
<feature type="transmembrane region" description="Helical" evidence="16">
    <location>
        <begin position="355"/>
        <end position="387"/>
    </location>
</feature>
<keyword evidence="16" id="KW-1003">Cell membrane</keyword>
<keyword evidence="6 16" id="KW-0479">Metal-binding</keyword>
<dbReference type="GO" id="GO:0005524">
    <property type="term" value="F:ATP binding"/>
    <property type="evidence" value="ECO:0007669"/>
    <property type="project" value="UniProtKB-UniRule"/>
</dbReference>
<evidence type="ECO:0000256" key="11">
    <source>
        <dbReference type="ARBA" id="ARBA00023136"/>
    </source>
</evidence>
<gene>
    <name evidence="18" type="primary">copA</name>
    <name evidence="18" type="ORF">CSUIS_0580</name>
</gene>
<evidence type="ECO:0000256" key="8">
    <source>
        <dbReference type="ARBA" id="ARBA00022840"/>
    </source>
</evidence>
<feature type="domain" description="HMA" evidence="17">
    <location>
        <begin position="2"/>
        <end position="67"/>
    </location>
</feature>
<organism evidence="18 19">
    <name type="scientific">Campylobacter porcelli</name>
    <dbReference type="NCBI Taxonomy" id="1660073"/>
    <lineage>
        <taxon>Bacteria</taxon>
        <taxon>Pseudomonadati</taxon>
        <taxon>Campylobacterota</taxon>
        <taxon>Epsilonproteobacteria</taxon>
        <taxon>Campylobacterales</taxon>
        <taxon>Campylobacteraceae</taxon>
        <taxon>Campylobacter</taxon>
    </lineage>
</organism>
<proteinExistence type="inferred from homology"/>
<accession>A0A1X9SW54</accession>
<dbReference type="InterPro" id="IPR008250">
    <property type="entry name" value="ATPase_P-typ_transduc_dom_A_sf"/>
</dbReference>
<feature type="transmembrane region" description="Helical" evidence="16">
    <location>
        <begin position="658"/>
        <end position="676"/>
    </location>
</feature>
<evidence type="ECO:0000256" key="16">
    <source>
        <dbReference type="RuleBase" id="RU362081"/>
    </source>
</evidence>
<keyword evidence="4" id="KW-0597">Phosphoprotein</keyword>
<sequence length="712" mass="77074">MNKIELKISGMSCVNCANSIAKSALKIPGIKSANIDFNTHCGVFEYDKEDNIQALKDKIIKLGFSIQSSQSDLEIAQKKELKSYQNKFIISIIISMILMWIEMSQYDLAWLMAILAAIGVFYCGFGFYWHAIKSLKEQNYDMNVLIFLGTFCAFCYSIFATIFNSYIPLNLNYLYFSGATMIISFVLLGRYLESKAKAMASSHLKALIDLSPAKAFIITSDGSAKEIVASKLKIGDIVLVKTGSIIPCDGVIENGGAEIDTSAINGESLPVYRSIAQEVYSGTLVCNGHILIRVTKSPNSTLLAQILELIQTAASKKLAISKLADKIANIFVPSIVAIAVATFYIWAIMGMPFQGALSAICVLIISCPCALGLATPIAIVCAISLALKHSILIKNPAALEQFSNLKFAVFDKTGTITTGDISVIETNLNKESLSLVASISSLNSHPISKAIAQYAKELVDTKFQAKFEYISGLGIKGDNILIGNERLLSLNSVFIDENNKAIIEQKIEVGYGIVLVAIGGEFSGYIAISDTIKPEAKEIIDTLKSQNITPVILSGDNQKISNEVAKKLGIEMVYSEVLPQQKYEIIERLKESGKVAFIADGINDAAALKSADISIAMNSGSDLAKNSADIILMQNNLNGVIKSINLAKKSSDTIKQNLIWAFGYNAICIPIAAGVLEPSFGIHLTPMWAAFAMSLSSISVVLNSLRLKLSKI</sequence>
<evidence type="ECO:0000256" key="5">
    <source>
        <dbReference type="ARBA" id="ARBA00022692"/>
    </source>
</evidence>
<dbReference type="CDD" id="cd00371">
    <property type="entry name" value="HMA"/>
    <property type="match status" value="1"/>
</dbReference>
<dbReference type="PANTHER" id="PTHR43520:SF8">
    <property type="entry name" value="P-TYPE CU(+) TRANSPORTER"/>
    <property type="match status" value="1"/>
</dbReference>
<dbReference type="STRING" id="1660073.CSUIS_0580"/>
<feature type="transmembrane region" description="Helical" evidence="16">
    <location>
        <begin position="109"/>
        <end position="132"/>
    </location>
</feature>